<evidence type="ECO:0000313" key="3">
    <source>
        <dbReference type="EMBL" id="KFG40963.1"/>
    </source>
</evidence>
<sequence>METEKPPLPFSLARQRDQHAPALCNETAAAAAAVDAAASQCALCSKRGGTVREEEAGKASAGLLVKMLRQAAGKSSCVCEHLCSSYDDVERASASAAELVTGKHGAGVLSDAENDERTNSAGPQAPWKQQKLLQDAIRRQIDDLRAYAKALVQLSSSLTDAAAGAADLSSLRKKERNSQLFSLAAVVTAASASFCPEGGPEAEQHSRKSFVQLLERVADAPGDSAQDVASCRARSEAAALSLEDSFQSLRDGLESIQTHAERRASFVIRWAQLFVDSVAEVTKTLEEAAPLVARGAAWEKELDAQLEKIEDEKRALELQLKQAGRYADQVESRLNEKRHQFLMAIEDWTTERLDQLTKEERTQRLNLRIDALERQVRGLAAFSPLFIVERTSKYVTLQYKPLGSQTDYEISIEGLELSLEAQQPHAYKISSFFSVRVTPQLAWLETRLDTAIREYLSAACKVARSECFLGTKARQAAGEGLSSSDLQCDRRSARDPSSSRTVYDFSPYNVQQQELLHFAATLGISGKQKKRTREEAEGSQSRLSARGTSSEKRENCVQEERRTAVKIFSEHIAAILLKTLTTAFAANRGENRPRKYPPYNFVRNACTEGGEVGSRPELVTSS</sequence>
<feature type="region of interest" description="Disordered" evidence="2">
    <location>
        <begin position="527"/>
        <end position="557"/>
    </location>
</feature>
<organism evidence="3 4">
    <name type="scientific">Toxoplasma gondii p89</name>
    <dbReference type="NCBI Taxonomy" id="943119"/>
    <lineage>
        <taxon>Eukaryota</taxon>
        <taxon>Sar</taxon>
        <taxon>Alveolata</taxon>
        <taxon>Apicomplexa</taxon>
        <taxon>Conoidasida</taxon>
        <taxon>Coccidia</taxon>
        <taxon>Eucoccidiorida</taxon>
        <taxon>Eimeriorina</taxon>
        <taxon>Sarcocystidae</taxon>
        <taxon>Toxoplasma</taxon>
    </lineage>
</organism>
<accession>A0A086K995</accession>
<name>A0A086K995_TOXGO</name>
<evidence type="ECO:0000256" key="1">
    <source>
        <dbReference type="SAM" id="Coils"/>
    </source>
</evidence>
<dbReference type="EMBL" id="AEYI02001148">
    <property type="protein sequence ID" value="KFG40963.1"/>
    <property type="molecule type" value="Genomic_DNA"/>
</dbReference>
<proteinExistence type="predicted"/>
<dbReference type="VEuPathDB" id="ToxoDB:TGP89_310730"/>
<gene>
    <name evidence="3" type="ORF">TGP89_310730</name>
</gene>
<dbReference type="Proteomes" id="UP000028828">
    <property type="component" value="Unassembled WGS sequence"/>
</dbReference>
<protein>
    <submittedName>
        <fullName evidence="3">Putative non-muscle myosin heavy chain</fullName>
    </submittedName>
</protein>
<evidence type="ECO:0000256" key="2">
    <source>
        <dbReference type="SAM" id="MobiDB-lite"/>
    </source>
</evidence>
<evidence type="ECO:0000313" key="4">
    <source>
        <dbReference type="Proteomes" id="UP000028828"/>
    </source>
</evidence>
<feature type="coiled-coil region" evidence="1">
    <location>
        <begin position="299"/>
        <end position="326"/>
    </location>
</feature>
<feature type="compositionally biased region" description="Polar residues" evidence="2">
    <location>
        <begin position="538"/>
        <end position="548"/>
    </location>
</feature>
<reference evidence="3 4" key="1">
    <citation type="submission" date="2014-03" db="EMBL/GenBank/DDBJ databases">
        <authorList>
            <person name="Sibley D."/>
            <person name="Venepally P."/>
            <person name="Karamycheva S."/>
            <person name="Hadjithomas M."/>
            <person name="Khan A."/>
            <person name="Brunk B."/>
            <person name="Roos D."/>
            <person name="Caler E."/>
            <person name="Lorenzi H."/>
        </authorList>
    </citation>
    <scope>NUCLEOTIDE SEQUENCE [LARGE SCALE GENOMIC DNA]</scope>
    <source>
        <strain evidence="4">p89</strain>
    </source>
</reference>
<comment type="caution">
    <text evidence="3">The sequence shown here is derived from an EMBL/GenBank/DDBJ whole genome shotgun (WGS) entry which is preliminary data.</text>
</comment>
<keyword evidence="1" id="KW-0175">Coiled coil</keyword>
<dbReference type="OrthoDB" id="347296at2759"/>
<dbReference type="AlphaFoldDB" id="A0A086K995"/>